<evidence type="ECO:0000313" key="1">
    <source>
        <dbReference type="EMBL" id="KJY70554.1"/>
    </source>
</evidence>
<accession>A0A837G4L9</accession>
<dbReference type="EMBL" id="JXXR01000017">
    <property type="protein sequence ID" value="KJY70554.1"/>
    <property type="molecule type" value="Genomic_DNA"/>
</dbReference>
<gene>
    <name evidence="1" type="ORF">TW71_16970</name>
</gene>
<organism evidence="1">
    <name type="scientific">Vibrio coralliilyticus</name>
    <dbReference type="NCBI Taxonomy" id="190893"/>
    <lineage>
        <taxon>Bacteria</taxon>
        <taxon>Pseudomonadati</taxon>
        <taxon>Pseudomonadota</taxon>
        <taxon>Gammaproteobacteria</taxon>
        <taxon>Vibrionales</taxon>
        <taxon>Vibrionaceae</taxon>
        <taxon>Vibrio</taxon>
    </lineage>
</organism>
<protein>
    <submittedName>
        <fullName evidence="1">Uncharacterized protein</fullName>
    </submittedName>
</protein>
<reference evidence="1" key="1">
    <citation type="journal article" date="2015" name="BMC Genomics">
        <title>Genome mining reveals unlocked bioactive potential of marine Gram-negative bacteria.</title>
        <authorList>
            <person name="Machado H."/>
            <person name="Sonnenschein E.C."/>
            <person name="Melchiorsen J."/>
            <person name="Gram L."/>
        </authorList>
    </citation>
    <scope>NUCLEOTIDE SEQUENCE</scope>
    <source>
        <strain evidence="1">S2052</strain>
    </source>
</reference>
<sequence length="130" mass="14620">MFEHQKKYEAFIREQGVGQNDKVADSCKSYVSYLNGVEKHANIRINSKTLASENDISAIVVKLHESHEVSDRTIGNYVSAMRQYVNMVNQSAPHANKLLKSDSPRSAVLTPHTFVIMAVIFIVALMWLTP</sequence>
<dbReference type="AlphaFoldDB" id="A0A837G4L9"/>
<name>A0A837G4L9_9VIBR</name>
<comment type="caution">
    <text evidence="1">The sequence shown here is derived from an EMBL/GenBank/DDBJ whole genome shotgun (WGS) entry which is preliminary data.</text>
</comment>
<proteinExistence type="predicted"/>
<dbReference type="RefSeq" id="WP_045986684.1">
    <property type="nucleotide sequence ID" value="NZ_CP063051.1"/>
</dbReference>